<dbReference type="InterPro" id="IPR051607">
    <property type="entry name" value="Metallo-dep_hydrolases"/>
</dbReference>
<dbReference type="NCBIfam" id="NF006679">
    <property type="entry name" value="PRK09228.1"/>
    <property type="match status" value="1"/>
</dbReference>
<dbReference type="AlphaFoldDB" id="A0A8G2FGR1"/>
<sequence length="439" mass="48211">MVSALRGPFLSYTGNPFEADDPSCFHYESDGLILIDRGRIRSAGAYDPAVLPAGVVPVHYPDHLIIPGFIDAHVHYPQMPMIGAHGRQLLDWLNHYVFETEQRYSDIDFARIVAKAFLRESLRAGVTTPITYCTVHPESVDAYFEEASKLGLRTGAGKVMMDRNAPAGLRDTAQTGYDQSKRLAARWHGHGRLFYAVTPRFAPTSTEAQLELAGTLRREINGLYMQTHLSENRAELAWVADLFPASRDYLDVYDRFGLVGRRCLFGHAIHLSEREWARLAEAEATVVHCPTSNLFLGSGLFNLKRALVSANPVRTALGSDLGAGTNFSPLATLAEAYKIAQLRGDALSPHQAFYLATLGSARAIDQAEHIGRIAPGQDADLVVLDPKATPLLAARHGFVTSLEELLFVLMTLGSDRVVRATYVAGYKRHDRDDPAGVAA</sequence>
<evidence type="ECO:0000256" key="7">
    <source>
        <dbReference type="NCBIfam" id="TIGR02967"/>
    </source>
</evidence>
<dbReference type="Gene3D" id="3.20.20.140">
    <property type="entry name" value="Metal-dependent hydrolases"/>
    <property type="match status" value="1"/>
</dbReference>
<evidence type="ECO:0000256" key="5">
    <source>
        <dbReference type="ARBA" id="ARBA00022801"/>
    </source>
</evidence>
<dbReference type="EC" id="3.5.4.3" evidence="3 7"/>
<accession>A0A8G2FGR1</accession>
<dbReference type="GO" id="GO:0008892">
    <property type="term" value="F:guanine deaminase activity"/>
    <property type="evidence" value="ECO:0007669"/>
    <property type="project" value="UniProtKB-UniRule"/>
</dbReference>
<dbReference type="GO" id="GO:0005829">
    <property type="term" value="C:cytosol"/>
    <property type="evidence" value="ECO:0007669"/>
    <property type="project" value="TreeGrafter"/>
</dbReference>
<comment type="similarity">
    <text evidence="2 8">Belongs to the metallo-dependent hydrolases superfamily. ATZ/TRZ family.</text>
</comment>
<protein>
    <recommendedName>
        <fullName evidence="3 7">Guanine deaminase</fullName>
        <shortName evidence="8">Guanase</shortName>
        <ecNumber evidence="3 7">3.5.4.3</ecNumber>
    </recommendedName>
    <alternativeName>
        <fullName evidence="8">Guanine aminohydrolase</fullName>
    </alternativeName>
</protein>
<evidence type="ECO:0000256" key="1">
    <source>
        <dbReference type="ARBA" id="ARBA00004984"/>
    </source>
</evidence>
<evidence type="ECO:0000313" key="10">
    <source>
        <dbReference type="EMBL" id="SIQ89019.1"/>
    </source>
</evidence>
<keyword evidence="6 8" id="KW-0862">Zinc</keyword>
<dbReference type="InterPro" id="IPR006680">
    <property type="entry name" value="Amidohydro-rel"/>
</dbReference>
<comment type="catalytic activity">
    <reaction evidence="8">
        <text>guanine + H2O + H(+) = xanthine + NH4(+)</text>
        <dbReference type="Rhea" id="RHEA:14665"/>
        <dbReference type="ChEBI" id="CHEBI:15377"/>
        <dbReference type="ChEBI" id="CHEBI:15378"/>
        <dbReference type="ChEBI" id="CHEBI:16235"/>
        <dbReference type="ChEBI" id="CHEBI:17712"/>
        <dbReference type="ChEBI" id="CHEBI:28938"/>
        <dbReference type="EC" id="3.5.4.3"/>
    </reaction>
</comment>
<evidence type="ECO:0000256" key="6">
    <source>
        <dbReference type="ARBA" id="ARBA00022833"/>
    </source>
</evidence>
<organism evidence="10 11">
    <name type="scientific">Acidiphilium rubrum</name>
    <dbReference type="NCBI Taxonomy" id="526"/>
    <lineage>
        <taxon>Bacteria</taxon>
        <taxon>Pseudomonadati</taxon>
        <taxon>Pseudomonadota</taxon>
        <taxon>Alphaproteobacteria</taxon>
        <taxon>Acetobacterales</taxon>
        <taxon>Acidocellaceae</taxon>
        <taxon>Acidiphilium</taxon>
    </lineage>
</organism>
<dbReference type="NCBIfam" id="TIGR02967">
    <property type="entry name" value="guan_deamin"/>
    <property type="match status" value="1"/>
</dbReference>
<keyword evidence="11" id="KW-1185">Reference proteome</keyword>
<reference evidence="10 11" key="1">
    <citation type="submission" date="2017-01" db="EMBL/GenBank/DDBJ databases">
        <authorList>
            <person name="Varghese N."/>
            <person name="Submissions S."/>
        </authorList>
    </citation>
    <scope>NUCLEOTIDE SEQUENCE [LARGE SCALE GENOMIC DNA]</scope>
    <source>
        <strain evidence="10 11">ATCC 35905</strain>
    </source>
</reference>
<gene>
    <name evidence="10" type="ORF">SAMN05421828_11135</name>
</gene>
<dbReference type="Proteomes" id="UP000186308">
    <property type="component" value="Unassembled WGS sequence"/>
</dbReference>
<dbReference type="Gene3D" id="2.30.40.10">
    <property type="entry name" value="Urease, subunit C, domain 1"/>
    <property type="match status" value="1"/>
</dbReference>
<feature type="domain" description="Amidohydrolase-related" evidence="9">
    <location>
        <begin position="65"/>
        <end position="425"/>
    </location>
</feature>
<evidence type="ECO:0000256" key="3">
    <source>
        <dbReference type="ARBA" id="ARBA00012781"/>
    </source>
</evidence>
<dbReference type="GO" id="GO:0006147">
    <property type="term" value="P:guanine catabolic process"/>
    <property type="evidence" value="ECO:0007669"/>
    <property type="project" value="UniProtKB-UniRule"/>
</dbReference>
<dbReference type="InterPro" id="IPR032466">
    <property type="entry name" value="Metal_Hydrolase"/>
</dbReference>
<comment type="cofactor">
    <cofactor evidence="8">
        <name>Zn(2+)</name>
        <dbReference type="ChEBI" id="CHEBI:29105"/>
    </cofactor>
    <text evidence="8">Binds 1 zinc ion per subunit.</text>
</comment>
<dbReference type="SUPFAM" id="SSF51556">
    <property type="entry name" value="Metallo-dependent hydrolases"/>
    <property type="match status" value="1"/>
</dbReference>
<keyword evidence="5 8" id="KW-0378">Hydrolase</keyword>
<dbReference type="PANTHER" id="PTHR11271">
    <property type="entry name" value="GUANINE DEAMINASE"/>
    <property type="match status" value="1"/>
</dbReference>
<evidence type="ECO:0000256" key="4">
    <source>
        <dbReference type="ARBA" id="ARBA00022723"/>
    </source>
</evidence>
<dbReference type="SUPFAM" id="SSF51338">
    <property type="entry name" value="Composite domain of metallo-dependent hydrolases"/>
    <property type="match status" value="1"/>
</dbReference>
<comment type="caution">
    <text evidence="10">The sequence shown here is derived from an EMBL/GenBank/DDBJ whole genome shotgun (WGS) entry which is preliminary data.</text>
</comment>
<dbReference type="InterPro" id="IPR014311">
    <property type="entry name" value="Guanine_deaminase"/>
</dbReference>
<evidence type="ECO:0000259" key="9">
    <source>
        <dbReference type="Pfam" id="PF01979"/>
    </source>
</evidence>
<dbReference type="GO" id="GO:0008270">
    <property type="term" value="F:zinc ion binding"/>
    <property type="evidence" value="ECO:0007669"/>
    <property type="project" value="UniProtKB-UniRule"/>
</dbReference>
<comment type="pathway">
    <text evidence="1 8">Purine metabolism; guanine degradation; xanthine from guanine: step 1/1.</text>
</comment>
<dbReference type="EMBL" id="FTNE01000011">
    <property type="protein sequence ID" value="SIQ89019.1"/>
    <property type="molecule type" value="Genomic_DNA"/>
</dbReference>
<proteinExistence type="inferred from homology"/>
<dbReference type="PANTHER" id="PTHR11271:SF6">
    <property type="entry name" value="GUANINE DEAMINASE"/>
    <property type="match status" value="1"/>
</dbReference>
<evidence type="ECO:0000256" key="2">
    <source>
        <dbReference type="ARBA" id="ARBA00006745"/>
    </source>
</evidence>
<dbReference type="UniPathway" id="UPA00603">
    <property type="reaction ID" value="UER00660"/>
</dbReference>
<keyword evidence="4 8" id="KW-0479">Metal-binding</keyword>
<comment type="function">
    <text evidence="8">Catalyzes the hydrolytic deamination of guanine, producing xanthine and ammonia.</text>
</comment>
<evidence type="ECO:0000313" key="11">
    <source>
        <dbReference type="Proteomes" id="UP000186308"/>
    </source>
</evidence>
<dbReference type="InterPro" id="IPR011059">
    <property type="entry name" value="Metal-dep_hydrolase_composite"/>
</dbReference>
<dbReference type="Pfam" id="PF01979">
    <property type="entry name" value="Amidohydro_1"/>
    <property type="match status" value="1"/>
</dbReference>
<evidence type="ECO:0000256" key="8">
    <source>
        <dbReference type="RuleBase" id="RU366009"/>
    </source>
</evidence>
<name>A0A8G2FGR1_ACIRU</name>